<evidence type="ECO:0000313" key="1">
    <source>
        <dbReference type="EMBL" id="JAD74905.1"/>
    </source>
</evidence>
<dbReference type="AlphaFoldDB" id="A0A0A9CND4"/>
<dbReference type="EMBL" id="GBRH01222990">
    <property type="protein sequence ID" value="JAD74905.1"/>
    <property type="molecule type" value="Transcribed_RNA"/>
</dbReference>
<proteinExistence type="predicted"/>
<protein>
    <submittedName>
        <fullName evidence="1">Uncharacterized protein</fullName>
    </submittedName>
</protein>
<reference evidence="1" key="2">
    <citation type="journal article" date="2015" name="Data Brief">
        <title>Shoot transcriptome of the giant reed, Arundo donax.</title>
        <authorList>
            <person name="Barrero R.A."/>
            <person name="Guerrero F.D."/>
            <person name="Moolhuijzen P."/>
            <person name="Goolsby J.A."/>
            <person name="Tidwell J."/>
            <person name="Bellgard S.E."/>
            <person name="Bellgard M.I."/>
        </authorList>
    </citation>
    <scope>NUCLEOTIDE SEQUENCE</scope>
    <source>
        <tissue evidence="1">Shoot tissue taken approximately 20 cm above the soil surface</tissue>
    </source>
</reference>
<accession>A0A0A9CND4</accession>
<reference evidence="1" key="1">
    <citation type="submission" date="2014-09" db="EMBL/GenBank/DDBJ databases">
        <authorList>
            <person name="Magalhaes I.L.F."/>
            <person name="Oliveira U."/>
            <person name="Santos F.R."/>
            <person name="Vidigal T.H.D.A."/>
            <person name="Brescovit A.D."/>
            <person name="Santos A.J."/>
        </authorList>
    </citation>
    <scope>NUCLEOTIDE SEQUENCE</scope>
    <source>
        <tissue evidence="1">Shoot tissue taken approximately 20 cm above the soil surface</tissue>
    </source>
</reference>
<organism evidence="1">
    <name type="scientific">Arundo donax</name>
    <name type="common">Giant reed</name>
    <name type="synonym">Donax arundinaceus</name>
    <dbReference type="NCBI Taxonomy" id="35708"/>
    <lineage>
        <taxon>Eukaryota</taxon>
        <taxon>Viridiplantae</taxon>
        <taxon>Streptophyta</taxon>
        <taxon>Embryophyta</taxon>
        <taxon>Tracheophyta</taxon>
        <taxon>Spermatophyta</taxon>
        <taxon>Magnoliopsida</taxon>
        <taxon>Liliopsida</taxon>
        <taxon>Poales</taxon>
        <taxon>Poaceae</taxon>
        <taxon>PACMAD clade</taxon>
        <taxon>Arundinoideae</taxon>
        <taxon>Arundineae</taxon>
        <taxon>Arundo</taxon>
    </lineage>
</organism>
<name>A0A0A9CND4_ARUDO</name>
<sequence>MRSPALYRIVFPVSYILSRMHRGRPYRIWWWCHGSSGIPSTFGAVNTAGITQLILVDRHDTSAMDPPPTGFAVPPAALLRMKSLAVYPLLKLRVASPAEVGVHGEGRARADLPAAAAEGVGVGVLAVRVPADRAPVQRRLGAQIQELRRRQRRRGGGGARRLRLRLGL</sequence>